<gene>
    <name evidence="4" type="ORF">METZ01_LOCUS31899</name>
</gene>
<name>A0A381QI84_9ZZZZ</name>
<feature type="non-terminal residue" evidence="4">
    <location>
        <position position="200"/>
    </location>
</feature>
<dbReference type="Gene3D" id="3.30.1320.10">
    <property type="match status" value="1"/>
</dbReference>
<evidence type="ECO:0000256" key="3">
    <source>
        <dbReference type="SAM" id="MobiDB-lite"/>
    </source>
</evidence>
<dbReference type="NCBIfam" id="TIGR00002">
    <property type="entry name" value="S16"/>
    <property type="match status" value="1"/>
</dbReference>
<feature type="compositionally biased region" description="Acidic residues" evidence="3">
    <location>
        <begin position="128"/>
        <end position="200"/>
    </location>
</feature>
<dbReference type="GO" id="GO:0006412">
    <property type="term" value="P:translation"/>
    <property type="evidence" value="ECO:0007669"/>
    <property type="project" value="InterPro"/>
</dbReference>
<dbReference type="AlphaFoldDB" id="A0A381QI84"/>
<dbReference type="PANTHER" id="PTHR12919:SF20">
    <property type="entry name" value="SMALL RIBOSOMAL SUBUNIT PROTEIN BS16M"/>
    <property type="match status" value="1"/>
</dbReference>
<evidence type="ECO:0000256" key="2">
    <source>
        <dbReference type="ARBA" id="ARBA00023274"/>
    </source>
</evidence>
<dbReference type="GO" id="GO:0005737">
    <property type="term" value="C:cytoplasm"/>
    <property type="evidence" value="ECO:0007669"/>
    <property type="project" value="UniProtKB-ARBA"/>
</dbReference>
<accession>A0A381QI84</accession>
<dbReference type="SUPFAM" id="SSF54565">
    <property type="entry name" value="Ribosomal protein S16"/>
    <property type="match status" value="1"/>
</dbReference>
<dbReference type="InterPro" id="IPR000307">
    <property type="entry name" value="Ribosomal_bS16"/>
</dbReference>
<feature type="non-terminal residue" evidence="4">
    <location>
        <position position="1"/>
    </location>
</feature>
<feature type="compositionally biased region" description="Low complexity" evidence="3">
    <location>
        <begin position="115"/>
        <end position="127"/>
    </location>
</feature>
<keyword evidence="2" id="KW-0687">Ribonucleoprotein</keyword>
<evidence type="ECO:0000313" key="4">
    <source>
        <dbReference type="EMBL" id="SUZ79045.1"/>
    </source>
</evidence>
<dbReference type="GO" id="GO:0015935">
    <property type="term" value="C:small ribosomal subunit"/>
    <property type="evidence" value="ECO:0007669"/>
    <property type="project" value="TreeGrafter"/>
</dbReference>
<organism evidence="4">
    <name type="scientific">marine metagenome</name>
    <dbReference type="NCBI Taxonomy" id="408172"/>
    <lineage>
        <taxon>unclassified sequences</taxon>
        <taxon>metagenomes</taxon>
        <taxon>ecological metagenomes</taxon>
    </lineage>
</organism>
<reference evidence="4" key="1">
    <citation type="submission" date="2018-05" db="EMBL/GenBank/DDBJ databases">
        <authorList>
            <person name="Lanie J.A."/>
            <person name="Ng W.-L."/>
            <person name="Kazmierczak K.M."/>
            <person name="Andrzejewski T.M."/>
            <person name="Davidsen T.M."/>
            <person name="Wayne K.J."/>
            <person name="Tettelin H."/>
            <person name="Glass J.I."/>
            <person name="Rusch D."/>
            <person name="Podicherti R."/>
            <person name="Tsui H.-C.T."/>
            <person name="Winkler M.E."/>
        </authorList>
    </citation>
    <scope>NUCLEOTIDE SEQUENCE</scope>
</reference>
<evidence type="ECO:0000256" key="1">
    <source>
        <dbReference type="ARBA" id="ARBA00022980"/>
    </source>
</evidence>
<dbReference type="EMBL" id="UINC01001372">
    <property type="protein sequence ID" value="SUZ79045.1"/>
    <property type="molecule type" value="Genomic_DNA"/>
</dbReference>
<dbReference type="PANTHER" id="PTHR12919">
    <property type="entry name" value="30S RIBOSOMAL PROTEIN S16"/>
    <property type="match status" value="1"/>
</dbReference>
<protein>
    <recommendedName>
        <fullName evidence="5">30S ribosomal protein S16</fullName>
    </recommendedName>
</protein>
<evidence type="ECO:0008006" key="5">
    <source>
        <dbReference type="Google" id="ProtNLM"/>
    </source>
</evidence>
<dbReference type="HAMAP" id="MF_00385">
    <property type="entry name" value="Ribosomal_bS16"/>
    <property type="match status" value="1"/>
</dbReference>
<dbReference type="GO" id="GO:0003735">
    <property type="term" value="F:structural constituent of ribosome"/>
    <property type="evidence" value="ECO:0007669"/>
    <property type="project" value="InterPro"/>
</dbReference>
<feature type="region of interest" description="Disordered" evidence="3">
    <location>
        <begin position="88"/>
        <end position="200"/>
    </location>
</feature>
<proteinExistence type="inferred from homology"/>
<dbReference type="Pfam" id="PF00886">
    <property type="entry name" value="Ribosomal_S16"/>
    <property type="match status" value="1"/>
</dbReference>
<keyword evidence="1" id="KW-0689">Ribosomal protein</keyword>
<sequence length="200" mass="20931">MAVRLRLMRMGKKKQPTYRVVAADSRSPRNGRFIEIIGTYQPRLEPSVVKIDNERAVHWLRHGARPSEAVEKLLRISGAWAEFNGEEFVPPVAPAPKTKSSAKRSEPSSTELESDVAAAEPEAAGESSEGDGEAVDAEPEAAGESSEGDGEAVDAEPEAAGESSEGDGEAVDAEPEAAGESSEGDGEAVDAEPEAAGESS</sequence>
<dbReference type="InterPro" id="IPR023803">
    <property type="entry name" value="Ribosomal_bS16_dom_sf"/>
</dbReference>